<name>E1WZJ9_HALMS</name>
<dbReference type="InterPro" id="IPR002218">
    <property type="entry name" value="MnmG-rel"/>
</dbReference>
<feature type="compositionally biased region" description="Basic residues" evidence="11">
    <location>
        <begin position="427"/>
        <end position="441"/>
    </location>
</feature>
<evidence type="ECO:0000313" key="13">
    <source>
        <dbReference type="EMBL" id="CBW26185.1"/>
    </source>
</evidence>
<evidence type="ECO:0000313" key="14">
    <source>
        <dbReference type="Proteomes" id="UP000008963"/>
    </source>
</evidence>
<dbReference type="NCBIfam" id="TIGR00137">
    <property type="entry name" value="gid_trmFO"/>
    <property type="match status" value="1"/>
</dbReference>
<dbReference type="PATRIC" id="fig|862908.3.peg.1250"/>
<evidence type="ECO:0000256" key="3">
    <source>
        <dbReference type="ARBA" id="ARBA00022603"/>
    </source>
</evidence>
<comment type="function">
    <text evidence="10">Catalyzes the folate-dependent formation of 5-methyl-uridine at position 54 (M-5-U54) in all tRNAs.</text>
</comment>
<dbReference type="EC" id="2.1.1.74" evidence="10"/>
<dbReference type="InterPro" id="IPR040131">
    <property type="entry name" value="MnmG_N"/>
</dbReference>
<dbReference type="HAMAP" id="MF_01037">
    <property type="entry name" value="TrmFO"/>
    <property type="match status" value="1"/>
</dbReference>
<comment type="catalytic activity">
    <reaction evidence="10">
        <text>uridine(54) in tRNA + (6R)-5,10-methylene-5,6,7,8-tetrahydrofolate + NADH + H(+) = 5-methyluridine(54) in tRNA + (6S)-5,6,7,8-tetrahydrofolate + NAD(+)</text>
        <dbReference type="Rhea" id="RHEA:16873"/>
        <dbReference type="Rhea" id="RHEA-COMP:10167"/>
        <dbReference type="Rhea" id="RHEA-COMP:10193"/>
        <dbReference type="ChEBI" id="CHEBI:15378"/>
        <dbReference type="ChEBI" id="CHEBI:15636"/>
        <dbReference type="ChEBI" id="CHEBI:57453"/>
        <dbReference type="ChEBI" id="CHEBI:57540"/>
        <dbReference type="ChEBI" id="CHEBI:57945"/>
        <dbReference type="ChEBI" id="CHEBI:65315"/>
        <dbReference type="ChEBI" id="CHEBI:74447"/>
        <dbReference type="EC" id="2.1.1.74"/>
    </reaction>
</comment>
<feature type="region of interest" description="Disordered" evidence="11">
    <location>
        <begin position="423"/>
        <end position="455"/>
    </location>
</feature>
<dbReference type="GO" id="GO:0047151">
    <property type="term" value="F:tRNA (uracil(54)-C5)-methyltransferase activity, 5,10-methylenetetrahydrofolate-dependent"/>
    <property type="evidence" value="ECO:0007669"/>
    <property type="project" value="UniProtKB-UniRule"/>
</dbReference>
<evidence type="ECO:0000256" key="7">
    <source>
        <dbReference type="ARBA" id="ARBA00022827"/>
    </source>
</evidence>
<dbReference type="InterPro" id="IPR036188">
    <property type="entry name" value="FAD/NAD-bd_sf"/>
</dbReference>
<keyword evidence="9 10" id="KW-0520">NAD</keyword>
<dbReference type="PANTHER" id="PTHR11806">
    <property type="entry name" value="GLUCOSE INHIBITED DIVISION PROTEIN A"/>
    <property type="match status" value="1"/>
</dbReference>
<keyword evidence="8 10" id="KW-0521">NADP</keyword>
<keyword evidence="6 10" id="KW-0819">tRNA processing</keyword>
<keyword evidence="4 10" id="KW-0285">Flavoprotein</keyword>
<dbReference type="OrthoDB" id="5288069at2"/>
<feature type="domain" description="MnmG N-terminal" evidence="12">
    <location>
        <begin position="7"/>
        <end position="381"/>
    </location>
</feature>
<dbReference type="GO" id="GO:0002098">
    <property type="term" value="P:tRNA wobble uridine modification"/>
    <property type="evidence" value="ECO:0007669"/>
    <property type="project" value="TreeGrafter"/>
</dbReference>
<evidence type="ECO:0000256" key="2">
    <source>
        <dbReference type="ARBA" id="ARBA00022490"/>
    </source>
</evidence>
<protein>
    <recommendedName>
        <fullName evidence="10">Methylenetetrahydrofolate--tRNA-(uracil-5-)-methyltransferase TrmFO</fullName>
        <ecNumber evidence="10">2.1.1.74</ecNumber>
    </recommendedName>
    <alternativeName>
        <fullName evidence="10">Folate-dependent tRNA (uracil-5-)-methyltransferase</fullName>
    </alternativeName>
    <alternativeName>
        <fullName evidence="10">Folate-dependent tRNA(M-5-U54)-methyltransferase</fullName>
    </alternativeName>
</protein>
<dbReference type="eggNOG" id="COG1206">
    <property type="taxonomic scope" value="Bacteria"/>
</dbReference>
<dbReference type="NCBIfam" id="NF003739">
    <property type="entry name" value="PRK05335.1"/>
    <property type="match status" value="1"/>
</dbReference>
<dbReference type="GO" id="GO:0030488">
    <property type="term" value="P:tRNA methylation"/>
    <property type="evidence" value="ECO:0007669"/>
    <property type="project" value="TreeGrafter"/>
</dbReference>
<comment type="subcellular location">
    <subcellularLocation>
        <location evidence="10">Cytoplasm</location>
    </subcellularLocation>
</comment>
<dbReference type="RefSeq" id="WP_014243969.1">
    <property type="nucleotide sequence ID" value="NC_016620.1"/>
</dbReference>
<comment type="similarity">
    <text evidence="10">Belongs to the MnmG family. TrmFO subfamily.</text>
</comment>
<feature type="binding site" evidence="10">
    <location>
        <begin position="12"/>
        <end position="17"/>
    </location>
    <ligand>
        <name>FAD</name>
        <dbReference type="ChEBI" id="CHEBI:57692"/>
    </ligand>
</feature>
<evidence type="ECO:0000256" key="5">
    <source>
        <dbReference type="ARBA" id="ARBA00022679"/>
    </source>
</evidence>
<dbReference type="GO" id="GO:0005829">
    <property type="term" value="C:cytosol"/>
    <property type="evidence" value="ECO:0007669"/>
    <property type="project" value="TreeGrafter"/>
</dbReference>
<dbReference type="Pfam" id="PF01134">
    <property type="entry name" value="GIDA"/>
    <property type="match status" value="1"/>
</dbReference>
<sequence>MKFEGQKVLVIGAGLAGCDAAMFLASRGVKVVLVECKTLFLNPAQKMKTYAELVCTNSLKSMSPDTGHGLLKYEMNAMGSYILSKGMEYAVPAGDALAVNREEFSAAITKGLHEHENIEIFAEEAANPLELQKRFECAYTIVATGPLTTEKLEKWLTQDLTEEDFYFYDAIAPVVDADTLDYSKLYFKDRHKELSEEEGESADYLNAPMNKEQYEDFIAELVNAQKVPAQNFEDYKFFESCLPVDIMAERGVDTARFSCMKPIGLEKSDGTLPYACVQLRKENLLGSAFNLVGFQTRLTYKEQVRVFRKIPGFEEASFIHLGSVHRNSFLNSKKLLNFDLSSKKYETIHFAGQITGVEGYTESASMGLYAAWQVLRKLEGKAPVQWPVDTGVGALVNYIMTVPKPSPSNINFGLLPTIPLTKEERKNRKGRKKLKKAKASQRARESFDQFMSENN</sequence>
<reference evidence="14" key="1">
    <citation type="journal article" date="2013" name="ISME J.">
        <title>A small predatory core genome in the divergent marine Bacteriovorax marinus SJ and the terrestrial Bdellovibrio bacteriovorus.</title>
        <authorList>
            <person name="Crossman L.C."/>
            <person name="Chen H."/>
            <person name="Cerdeno-Tarraga A.M."/>
            <person name="Brooks K."/>
            <person name="Quail M.A."/>
            <person name="Pineiro S.A."/>
            <person name="Hobley L."/>
            <person name="Sockett R.E."/>
            <person name="Bentley S.D."/>
            <person name="Parkhill J."/>
            <person name="Williams H.N."/>
            <person name="Stine O.C."/>
        </authorList>
    </citation>
    <scope>NUCLEOTIDE SEQUENCE [LARGE SCALE GENOMIC DNA]</scope>
    <source>
        <strain evidence="14">ATCC BAA-682 / DSM 15412 / SJ</strain>
    </source>
</reference>
<keyword evidence="5 10" id="KW-0808">Transferase</keyword>
<dbReference type="KEGG" id="bmx:BMS_1313"/>
<evidence type="ECO:0000256" key="8">
    <source>
        <dbReference type="ARBA" id="ARBA00022857"/>
    </source>
</evidence>
<keyword evidence="14" id="KW-1185">Reference proteome</keyword>
<evidence type="ECO:0000256" key="6">
    <source>
        <dbReference type="ARBA" id="ARBA00022694"/>
    </source>
</evidence>
<evidence type="ECO:0000259" key="12">
    <source>
        <dbReference type="Pfam" id="PF01134"/>
    </source>
</evidence>
<keyword evidence="3 10" id="KW-0489">Methyltransferase</keyword>
<evidence type="ECO:0000256" key="4">
    <source>
        <dbReference type="ARBA" id="ARBA00022630"/>
    </source>
</evidence>
<dbReference type="AlphaFoldDB" id="E1WZJ9"/>
<dbReference type="PANTHER" id="PTHR11806:SF2">
    <property type="entry name" value="METHYLENETETRAHYDROFOLATE--TRNA-(URACIL-5-)-METHYLTRANSFERASE TRMFO"/>
    <property type="match status" value="1"/>
</dbReference>
<evidence type="ECO:0000256" key="11">
    <source>
        <dbReference type="SAM" id="MobiDB-lite"/>
    </source>
</evidence>
<dbReference type="InterPro" id="IPR004417">
    <property type="entry name" value="TrmFO"/>
</dbReference>
<proteinExistence type="inferred from homology"/>
<evidence type="ECO:0000256" key="10">
    <source>
        <dbReference type="HAMAP-Rule" id="MF_01037"/>
    </source>
</evidence>
<dbReference type="Gene3D" id="3.50.50.60">
    <property type="entry name" value="FAD/NAD(P)-binding domain"/>
    <property type="match status" value="2"/>
</dbReference>
<gene>
    <name evidence="10" type="primary">trmFO</name>
    <name evidence="13" type="ordered locus">BMS_1313</name>
</gene>
<dbReference type="STRING" id="862908.BMS_1313"/>
<comment type="catalytic activity">
    <reaction evidence="10">
        <text>uridine(54) in tRNA + (6R)-5,10-methylene-5,6,7,8-tetrahydrofolate + NADPH + H(+) = 5-methyluridine(54) in tRNA + (6S)-5,6,7,8-tetrahydrofolate + NADP(+)</text>
        <dbReference type="Rhea" id="RHEA:62372"/>
        <dbReference type="Rhea" id="RHEA-COMP:10167"/>
        <dbReference type="Rhea" id="RHEA-COMP:10193"/>
        <dbReference type="ChEBI" id="CHEBI:15378"/>
        <dbReference type="ChEBI" id="CHEBI:15636"/>
        <dbReference type="ChEBI" id="CHEBI:57453"/>
        <dbReference type="ChEBI" id="CHEBI:57783"/>
        <dbReference type="ChEBI" id="CHEBI:58349"/>
        <dbReference type="ChEBI" id="CHEBI:65315"/>
        <dbReference type="ChEBI" id="CHEBI:74447"/>
        <dbReference type="EC" id="2.1.1.74"/>
    </reaction>
</comment>
<dbReference type="EMBL" id="FQ312005">
    <property type="protein sequence ID" value="CBW26185.1"/>
    <property type="molecule type" value="Genomic_DNA"/>
</dbReference>
<keyword evidence="2 10" id="KW-0963">Cytoplasm</keyword>
<dbReference type="PROSITE" id="PS51257">
    <property type="entry name" value="PROKAR_LIPOPROTEIN"/>
    <property type="match status" value="1"/>
</dbReference>
<evidence type="ECO:0000256" key="1">
    <source>
        <dbReference type="ARBA" id="ARBA00001974"/>
    </source>
</evidence>
<keyword evidence="7 10" id="KW-0274">FAD</keyword>
<dbReference type="GO" id="GO:0050660">
    <property type="term" value="F:flavin adenine dinucleotide binding"/>
    <property type="evidence" value="ECO:0007669"/>
    <property type="project" value="UniProtKB-UniRule"/>
</dbReference>
<dbReference type="HOGENOM" id="CLU_033057_1_0_7"/>
<dbReference type="Proteomes" id="UP000008963">
    <property type="component" value="Chromosome"/>
</dbReference>
<accession>E1WZJ9</accession>
<comment type="cofactor">
    <cofactor evidence="1 10">
        <name>FAD</name>
        <dbReference type="ChEBI" id="CHEBI:57692"/>
    </cofactor>
</comment>
<dbReference type="SUPFAM" id="SSF51905">
    <property type="entry name" value="FAD/NAD(P)-binding domain"/>
    <property type="match status" value="1"/>
</dbReference>
<organism evidence="13 14">
    <name type="scientific">Halobacteriovorax marinus (strain ATCC BAA-682 / DSM 15412 / SJ)</name>
    <name type="common">Bacteriovorax marinus</name>
    <dbReference type="NCBI Taxonomy" id="862908"/>
    <lineage>
        <taxon>Bacteria</taxon>
        <taxon>Pseudomonadati</taxon>
        <taxon>Bdellovibrionota</taxon>
        <taxon>Bacteriovoracia</taxon>
        <taxon>Bacteriovoracales</taxon>
        <taxon>Halobacteriovoraceae</taxon>
        <taxon>Halobacteriovorax</taxon>
    </lineage>
</organism>
<evidence type="ECO:0000256" key="9">
    <source>
        <dbReference type="ARBA" id="ARBA00023027"/>
    </source>
</evidence>